<dbReference type="OrthoDB" id="199913at2759"/>
<dbReference type="InterPro" id="IPR029058">
    <property type="entry name" value="AB_hydrolase_fold"/>
</dbReference>
<dbReference type="GO" id="GO:0016042">
    <property type="term" value="P:lipid catabolic process"/>
    <property type="evidence" value="ECO:0007669"/>
    <property type="project" value="TreeGrafter"/>
</dbReference>
<protein>
    <submittedName>
        <fullName evidence="8">Lipase member I-like</fullName>
    </submittedName>
</protein>
<proteinExistence type="inferred from homology"/>
<feature type="signal peptide" evidence="5">
    <location>
        <begin position="1"/>
        <end position="18"/>
    </location>
</feature>
<keyword evidence="5" id="KW-0732">Signal</keyword>
<dbReference type="Pfam" id="PF00151">
    <property type="entry name" value="Lipase"/>
    <property type="match status" value="1"/>
</dbReference>
<dbReference type="GO" id="GO:0005615">
    <property type="term" value="C:extracellular space"/>
    <property type="evidence" value="ECO:0007669"/>
    <property type="project" value="TreeGrafter"/>
</dbReference>
<comment type="subcellular location">
    <subcellularLocation>
        <location evidence="1">Secreted</location>
    </subcellularLocation>
</comment>
<name>A0A6J1NJP8_BICAN</name>
<dbReference type="GeneID" id="112052956"/>
<dbReference type="InterPro" id="IPR013818">
    <property type="entry name" value="Lipase"/>
</dbReference>
<dbReference type="PANTHER" id="PTHR11610">
    <property type="entry name" value="LIPASE"/>
    <property type="match status" value="1"/>
</dbReference>
<evidence type="ECO:0000256" key="1">
    <source>
        <dbReference type="ARBA" id="ARBA00004613"/>
    </source>
</evidence>
<evidence type="ECO:0000256" key="2">
    <source>
        <dbReference type="ARBA" id="ARBA00010701"/>
    </source>
</evidence>
<evidence type="ECO:0000259" key="6">
    <source>
        <dbReference type="Pfam" id="PF00151"/>
    </source>
</evidence>
<gene>
    <name evidence="8" type="primary">LOC112052956</name>
</gene>
<dbReference type="GO" id="GO:0016298">
    <property type="term" value="F:lipase activity"/>
    <property type="evidence" value="ECO:0007669"/>
    <property type="project" value="InterPro"/>
</dbReference>
<feature type="domain" description="Lipase" evidence="6">
    <location>
        <begin position="64"/>
        <end position="306"/>
    </location>
</feature>
<keyword evidence="7" id="KW-1185">Reference proteome</keyword>
<feature type="chain" id="PRO_5047000398" evidence="5">
    <location>
        <begin position="19"/>
        <end position="334"/>
    </location>
</feature>
<reference evidence="8" key="2">
    <citation type="submission" date="2025-08" db="UniProtKB">
        <authorList>
            <consortium name="RefSeq"/>
        </authorList>
    </citation>
    <scope>IDENTIFICATION</scope>
</reference>
<dbReference type="SUPFAM" id="SSF53474">
    <property type="entry name" value="alpha/beta-Hydrolases"/>
    <property type="match status" value="1"/>
</dbReference>
<evidence type="ECO:0000313" key="8">
    <source>
        <dbReference type="RefSeq" id="XP_023947975.2"/>
    </source>
</evidence>
<comment type="similarity">
    <text evidence="2 4">Belongs to the AB hydrolase superfamily. Lipase family.</text>
</comment>
<dbReference type="PRINTS" id="PR00821">
    <property type="entry name" value="TAGLIPASE"/>
</dbReference>
<keyword evidence="3" id="KW-0964">Secreted</keyword>
<dbReference type="Proteomes" id="UP001652582">
    <property type="component" value="Chromosome 1"/>
</dbReference>
<dbReference type="PANTHER" id="PTHR11610:SF173">
    <property type="entry name" value="LIPASE DOMAIN-CONTAINING PROTEIN-RELATED"/>
    <property type="match status" value="1"/>
</dbReference>
<evidence type="ECO:0000256" key="5">
    <source>
        <dbReference type="SAM" id="SignalP"/>
    </source>
</evidence>
<reference evidence="7" key="1">
    <citation type="submission" date="2025-05" db="UniProtKB">
        <authorList>
            <consortium name="RefSeq"/>
        </authorList>
    </citation>
    <scope>NUCLEOTIDE SEQUENCE [LARGE SCALE GENOMIC DNA]</scope>
</reference>
<dbReference type="InterPro" id="IPR033906">
    <property type="entry name" value="Lipase_N"/>
</dbReference>
<dbReference type="Gene3D" id="3.40.50.1820">
    <property type="entry name" value="alpha/beta hydrolase"/>
    <property type="match status" value="1"/>
</dbReference>
<dbReference type="CDD" id="cd00707">
    <property type="entry name" value="Pancreat_lipase_like"/>
    <property type="match status" value="1"/>
</dbReference>
<dbReference type="GO" id="GO:0017171">
    <property type="term" value="F:serine hydrolase activity"/>
    <property type="evidence" value="ECO:0007669"/>
    <property type="project" value="TreeGrafter"/>
</dbReference>
<organism evidence="7 8">
    <name type="scientific">Bicyclus anynana</name>
    <name type="common">Squinting bush brown butterfly</name>
    <dbReference type="NCBI Taxonomy" id="110368"/>
    <lineage>
        <taxon>Eukaryota</taxon>
        <taxon>Metazoa</taxon>
        <taxon>Ecdysozoa</taxon>
        <taxon>Arthropoda</taxon>
        <taxon>Hexapoda</taxon>
        <taxon>Insecta</taxon>
        <taxon>Pterygota</taxon>
        <taxon>Neoptera</taxon>
        <taxon>Endopterygota</taxon>
        <taxon>Lepidoptera</taxon>
        <taxon>Glossata</taxon>
        <taxon>Ditrysia</taxon>
        <taxon>Papilionoidea</taxon>
        <taxon>Nymphalidae</taxon>
        <taxon>Satyrinae</taxon>
        <taxon>Satyrini</taxon>
        <taxon>Mycalesina</taxon>
        <taxon>Bicyclus</taxon>
    </lineage>
</organism>
<evidence type="ECO:0000256" key="3">
    <source>
        <dbReference type="ARBA" id="ARBA00022525"/>
    </source>
</evidence>
<dbReference type="KEGG" id="bany:112052956"/>
<dbReference type="RefSeq" id="XP_023947975.2">
    <property type="nucleotide sequence ID" value="XM_024092207.2"/>
</dbReference>
<sequence length="334" mass="36158">MKVLVILLASVALCAGSALPLIPGDNSHYVEGESRYIWMPDENDVPKLVDLHEPVDDVALAENRRGADNAYWLFTRRNPHARQIITNGDVNSVHRSNYNGARATKVIVHGWNNNGGSPVNNYIRDAFLANGDHNVIVLDWSRLANSAYNTAVAGVPDVGRTLGNFIQWLINTGGGNWNRVHFVGHSLGAHIVGNAGRQVGNRAVRVTGLDPASLQWGGNPNALNRNNGVYVEVIHTDGRLLGIMDPSGNTDFYPNGGRTPQPGCGMSSTCSHGRAFQFFASSVRTNHFVARQCRNLAEAELSNCTGAQLRMGNADLGKRGNGLFGLRTGANWPF</sequence>
<dbReference type="AlphaFoldDB" id="A0A6J1NJP8"/>
<accession>A0A6J1NJP8</accession>
<evidence type="ECO:0000313" key="7">
    <source>
        <dbReference type="Proteomes" id="UP001652582"/>
    </source>
</evidence>
<evidence type="ECO:0000256" key="4">
    <source>
        <dbReference type="RuleBase" id="RU004262"/>
    </source>
</evidence>
<dbReference type="InterPro" id="IPR000734">
    <property type="entry name" value="TAG_lipase"/>
</dbReference>